<keyword evidence="8" id="KW-0326">Glycosidase</keyword>
<evidence type="ECO:0000256" key="1">
    <source>
        <dbReference type="ARBA" id="ARBA00001678"/>
    </source>
</evidence>
<evidence type="ECO:0000256" key="2">
    <source>
        <dbReference type="ARBA" id="ARBA00004613"/>
    </source>
</evidence>
<evidence type="ECO:0000256" key="5">
    <source>
        <dbReference type="ARBA" id="ARBA00022525"/>
    </source>
</evidence>
<organism evidence="11 12">
    <name type="scientific">Thalictrum thalictroides</name>
    <name type="common">Rue-anemone</name>
    <name type="synonym">Anemone thalictroides</name>
    <dbReference type="NCBI Taxonomy" id="46969"/>
    <lineage>
        <taxon>Eukaryota</taxon>
        <taxon>Viridiplantae</taxon>
        <taxon>Streptophyta</taxon>
        <taxon>Embryophyta</taxon>
        <taxon>Tracheophyta</taxon>
        <taxon>Spermatophyta</taxon>
        <taxon>Magnoliopsida</taxon>
        <taxon>Ranunculales</taxon>
        <taxon>Ranunculaceae</taxon>
        <taxon>Thalictroideae</taxon>
        <taxon>Thalictrum</taxon>
    </lineage>
</organism>
<dbReference type="GO" id="GO:0005576">
    <property type="term" value="C:extracellular region"/>
    <property type="evidence" value="ECO:0007669"/>
    <property type="project" value="UniProtKB-SubCell"/>
</dbReference>
<evidence type="ECO:0000256" key="8">
    <source>
        <dbReference type="ARBA" id="ARBA00023295"/>
    </source>
</evidence>
<feature type="domain" description="Glycoside hydrolase family 5" evidence="10">
    <location>
        <begin position="39"/>
        <end position="373"/>
    </location>
</feature>
<dbReference type="InterPro" id="IPR045053">
    <property type="entry name" value="MAN-like"/>
</dbReference>
<comment type="caution">
    <text evidence="11">The sequence shown here is derived from an EMBL/GenBank/DDBJ whole genome shotgun (WGS) entry which is preliminary data.</text>
</comment>
<comment type="similarity">
    <text evidence="3">Belongs to the glycosyl hydrolase 5 (cellulase A) family.</text>
</comment>
<sequence length="411" mass="46208">MMGKERLISSYLLVAIFVMGMACFLQQGECQYAGRGRGFARTSGTRFITDGNRPLFLNGFNAYWLMQFASNPSQKTKVTTTLQQASRYGMNVARTWAFSDGGSTPLQISPGQYNEDMFKGLDFVLSEARKYGVYVILSFVNNYNDYGGKNQYVQWGRQHGGQNLNSDDDFYSNSMVKDYYKNHIKAVITRMNTITGVAYKDDPTIFAWELMNEPRCQSDLSGRVLQDWIKEMAGYVKSLDRNHLLEIGLEGFYGESMPEKKVFNPGYQVGTDFIANNQIPEIDFATIHLYPDQWVSGSSEEAQMAFVDKWVQAHIQDSNSVLRKPIVIAEFGKSSRSAGYTVEKRDAYFGMLYNAIYMSAKNGGACNGGIFWQLMTQGMDNMKDGYEVVLAESPTTAGVIGQQSRKLSALT</sequence>
<dbReference type="InterPro" id="IPR001547">
    <property type="entry name" value="Glyco_hydro_5"/>
</dbReference>
<comment type="subcellular location">
    <subcellularLocation>
        <location evidence="2">Secreted</location>
    </subcellularLocation>
</comment>
<dbReference type="OrthoDB" id="406631at2759"/>
<dbReference type="InterPro" id="IPR017853">
    <property type="entry name" value="GH"/>
</dbReference>
<dbReference type="PROSITE" id="PS51257">
    <property type="entry name" value="PROKAR_LIPOPROTEIN"/>
    <property type="match status" value="1"/>
</dbReference>
<evidence type="ECO:0000256" key="6">
    <source>
        <dbReference type="ARBA" id="ARBA00022729"/>
    </source>
</evidence>
<keyword evidence="6 9" id="KW-0732">Signal</keyword>
<evidence type="ECO:0000256" key="4">
    <source>
        <dbReference type="ARBA" id="ARBA00012706"/>
    </source>
</evidence>
<dbReference type="Pfam" id="PF26410">
    <property type="entry name" value="GH5_mannosidase"/>
    <property type="match status" value="1"/>
</dbReference>
<comment type="catalytic activity">
    <reaction evidence="1">
        <text>Random hydrolysis of (1-&gt;4)-beta-D-mannosidic linkages in mannans, galactomannans and glucomannans.</text>
        <dbReference type="EC" id="3.2.1.78"/>
    </reaction>
</comment>
<dbReference type="SUPFAM" id="SSF51445">
    <property type="entry name" value="(Trans)glycosidases"/>
    <property type="match status" value="1"/>
</dbReference>
<dbReference type="PANTHER" id="PTHR31451">
    <property type="match status" value="1"/>
</dbReference>
<feature type="signal peptide" evidence="9">
    <location>
        <begin position="1"/>
        <end position="30"/>
    </location>
</feature>
<reference evidence="11 12" key="1">
    <citation type="submission" date="2020-06" db="EMBL/GenBank/DDBJ databases">
        <title>Transcriptomic and genomic resources for Thalictrum thalictroides and T. hernandezii: Facilitating candidate gene discovery in an emerging model plant lineage.</title>
        <authorList>
            <person name="Arias T."/>
            <person name="Riano-Pachon D.M."/>
            <person name="Di Stilio V.S."/>
        </authorList>
    </citation>
    <scope>NUCLEOTIDE SEQUENCE [LARGE SCALE GENOMIC DNA]</scope>
    <source>
        <strain evidence="12">cv. WT478/WT964</strain>
        <tissue evidence="11">Leaves</tissue>
    </source>
</reference>
<evidence type="ECO:0000313" key="12">
    <source>
        <dbReference type="Proteomes" id="UP000554482"/>
    </source>
</evidence>
<dbReference type="EC" id="3.2.1.78" evidence="4"/>
<keyword evidence="5" id="KW-0964">Secreted</keyword>
<dbReference type="Gene3D" id="3.20.20.80">
    <property type="entry name" value="Glycosidases"/>
    <property type="match status" value="1"/>
</dbReference>
<protein>
    <recommendedName>
        <fullName evidence="4">mannan endo-1,4-beta-mannosidase</fullName>
        <ecNumber evidence="4">3.2.1.78</ecNumber>
    </recommendedName>
</protein>
<evidence type="ECO:0000256" key="9">
    <source>
        <dbReference type="SAM" id="SignalP"/>
    </source>
</evidence>
<feature type="chain" id="PRO_5029761669" description="mannan endo-1,4-beta-mannosidase" evidence="9">
    <location>
        <begin position="31"/>
        <end position="411"/>
    </location>
</feature>
<dbReference type="GO" id="GO:0000272">
    <property type="term" value="P:polysaccharide catabolic process"/>
    <property type="evidence" value="ECO:0007669"/>
    <property type="project" value="InterPro"/>
</dbReference>
<proteinExistence type="inferred from homology"/>
<accession>A0A7J6WF92</accession>
<dbReference type="EMBL" id="JABWDY010016414">
    <property type="protein sequence ID" value="KAF5196124.1"/>
    <property type="molecule type" value="Genomic_DNA"/>
</dbReference>
<dbReference type="AlphaFoldDB" id="A0A7J6WF92"/>
<dbReference type="PANTHER" id="PTHR31451:SF39">
    <property type="entry name" value="MANNAN ENDO-1,4-BETA-MANNOSIDASE 1"/>
    <property type="match status" value="1"/>
</dbReference>
<evidence type="ECO:0000313" key="11">
    <source>
        <dbReference type="EMBL" id="KAF5196124.1"/>
    </source>
</evidence>
<dbReference type="GO" id="GO:0016985">
    <property type="term" value="F:mannan endo-1,4-beta-mannosidase activity"/>
    <property type="evidence" value="ECO:0007669"/>
    <property type="project" value="UniProtKB-EC"/>
</dbReference>
<gene>
    <name evidence="11" type="ORF">FRX31_014288</name>
</gene>
<dbReference type="FunFam" id="3.20.20.80:FF:000012">
    <property type="entry name" value="Mannan endo-1,4-beta-mannosidase 6"/>
    <property type="match status" value="1"/>
</dbReference>
<dbReference type="Proteomes" id="UP000554482">
    <property type="component" value="Unassembled WGS sequence"/>
</dbReference>
<evidence type="ECO:0000256" key="3">
    <source>
        <dbReference type="ARBA" id="ARBA00005641"/>
    </source>
</evidence>
<keyword evidence="12" id="KW-1185">Reference proteome</keyword>
<name>A0A7J6WF92_THATH</name>
<evidence type="ECO:0000259" key="10">
    <source>
        <dbReference type="Pfam" id="PF26410"/>
    </source>
</evidence>
<keyword evidence="7" id="KW-0378">Hydrolase</keyword>
<evidence type="ECO:0000256" key="7">
    <source>
        <dbReference type="ARBA" id="ARBA00022801"/>
    </source>
</evidence>